<comment type="similarity">
    <text evidence="1">Belongs to the cullin family.</text>
</comment>
<dbReference type="Pfam" id="PF00888">
    <property type="entry name" value="Cullin"/>
    <property type="match status" value="1"/>
</dbReference>
<feature type="domain" description="Cullin N-terminal" evidence="3">
    <location>
        <begin position="10"/>
        <end position="148"/>
    </location>
</feature>
<organism evidence="4 5">
    <name type="scientific">Panagrolaimus davidi</name>
    <dbReference type="NCBI Taxonomy" id="227884"/>
    <lineage>
        <taxon>Eukaryota</taxon>
        <taxon>Metazoa</taxon>
        <taxon>Ecdysozoa</taxon>
        <taxon>Nematoda</taxon>
        <taxon>Chromadorea</taxon>
        <taxon>Rhabditida</taxon>
        <taxon>Tylenchina</taxon>
        <taxon>Panagrolaimomorpha</taxon>
        <taxon>Panagrolaimoidea</taxon>
        <taxon>Panagrolaimidae</taxon>
        <taxon>Panagrolaimus</taxon>
    </lineage>
</organism>
<accession>A0A914R4E5</accession>
<evidence type="ECO:0000259" key="3">
    <source>
        <dbReference type="Pfam" id="PF00888"/>
    </source>
</evidence>
<sequence length="150" mass="17922">MNFESYENSWGLLKTEITNILNNKHLHTSFDNCYRHVLHHQGEKLYFDLAEVLERYLIEKVRPSIINASDFLIKLIESRKGFCDSLVFVRGIVSYHERVFINHQRRELLYVNDLGQHLFNTEIIMNQNVNDRMNTVMSEMIESSRKSENW</sequence>
<proteinExistence type="inferred from homology"/>
<dbReference type="Proteomes" id="UP000887578">
    <property type="component" value="Unplaced"/>
</dbReference>
<dbReference type="InterPro" id="IPR001373">
    <property type="entry name" value="Cullin_N"/>
</dbReference>
<evidence type="ECO:0000256" key="2">
    <source>
        <dbReference type="ARBA" id="ARBA00022786"/>
    </source>
</evidence>
<dbReference type="Gene3D" id="1.20.1310.10">
    <property type="entry name" value="Cullin Repeats"/>
    <property type="match status" value="1"/>
</dbReference>
<name>A0A914R4E5_9BILA</name>
<evidence type="ECO:0000256" key="1">
    <source>
        <dbReference type="ARBA" id="ARBA00006019"/>
    </source>
</evidence>
<evidence type="ECO:0000313" key="5">
    <source>
        <dbReference type="WBParaSite" id="PDA_v2.g9475.t1"/>
    </source>
</evidence>
<dbReference type="SUPFAM" id="SSF74788">
    <property type="entry name" value="Cullin repeat-like"/>
    <property type="match status" value="1"/>
</dbReference>
<dbReference type="WBParaSite" id="PDA_v2.g9475.t1">
    <property type="protein sequence ID" value="PDA_v2.g9475.t1"/>
    <property type="gene ID" value="PDA_v2.g9475"/>
</dbReference>
<dbReference type="GO" id="GO:0031625">
    <property type="term" value="F:ubiquitin protein ligase binding"/>
    <property type="evidence" value="ECO:0007669"/>
    <property type="project" value="InterPro"/>
</dbReference>
<dbReference type="AlphaFoldDB" id="A0A914R4E5"/>
<evidence type="ECO:0000313" key="4">
    <source>
        <dbReference type="Proteomes" id="UP000887578"/>
    </source>
</evidence>
<reference evidence="5" key="1">
    <citation type="submission" date="2022-11" db="UniProtKB">
        <authorList>
            <consortium name="WormBaseParasite"/>
        </authorList>
    </citation>
    <scope>IDENTIFICATION</scope>
</reference>
<protein>
    <submittedName>
        <fullName evidence="5">Cullin N-terminal domain-containing protein</fullName>
    </submittedName>
</protein>
<keyword evidence="2" id="KW-0833">Ubl conjugation pathway</keyword>
<dbReference type="GO" id="GO:0006511">
    <property type="term" value="P:ubiquitin-dependent protein catabolic process"/>
    <property type="evidence" value="ECO:0007669"/>
    <property type="project" value="InterPro"/>
</dbReference>
<keyword evidence="4" id="KW-1185">Reference proteome</keyword>
<dbReference type="InterPro" id="IPR016159">
    <property type="entry name" value="Cullin_repeat-like_dom_sf"/>
</dbReference>